<feature type="compositionally biased region" description="Polar residues" evidence="1">
    <location>
        <begin position="168"/>
        <end position="192"/>
    </location>
</feature>
<feature type="compositionally biased region" description="Low complexity" evidence="1">
    <location>
        <begin position="200"/>
        <end position="213"/>
    </location>
</feature>
<feature type="compositionally biased region" description="Low complexity" evidence="1">
    <location>
        <begin position="99"/>
        <end position="110"/>
    </location>
</feature>
<evidence type="ECO:0000313" key="2">
    <source>
        <dbReference type="EMBL" id="KAJ2926068.1"/>
    </source>
</evidence>
<proteinExistence type="predicted"/>
<comment type="caution">
    <text evidence="2">The sequence shown here is derived from an EMBL/GenBank/DDBJ whole genome shotgun (WGS) entry which is preliminary data.</text>
</comment>
<feature type="compositionally biased region" description="Basic and acidic residues" evidence="1">
    <location>
        <begin position="473"/>
        <end position="491"/>
    </location>
</feature>
<evidence type="ECO:0000256" key="1">
    <source>
        <dbReference type="SAM" id="MobiDB-lite"/>
    </source>
</evidence>
<feature type="non-terminal residue" evidence="2">
    <location>
        <position position="566"/>
    </location>
</feature>
<evidence type="ECO:0000313" key="3">
    <source>
        <dbReference type="Proteomes" id="UP001140091"/>
    </source>
</evidence>
<feature type="compositionally biased region" description="Pro residues" evidence="1">
    <location>
        <begin position="515"/>
        <end position="524"/>
    </location>
</feature>
<feature type="compositionally biased region" description="Low complexity" evidence="1">
    <location>
        <begin position="149"/>
        <end position="164"/>
    </location>
</feature>
<feature type="compositionally biased region" description="Polar residues" evidence="1">
    <location>
        <begin position="218"/>
        <end position="228"/>
    </location>
</feature>
<feature type="region of interest" description="Disordered" evidence="1">
    <location>
        <begin position="314"/>
        <end position="405"/>
    </location>
</feature>
<feature type="region of interest" description="Disordered" evidence="1">
    <location>
        <begin position="93"/>
        <end position="256"/>
    </location>
</feature>
<organism evidence="2 3">
    <name type="scientific">Candolleomyces eurysporus</name>
    <dbReference type="NCBI Taxonomy" id="2828524"/>
    <lineage>
        <taxon>Eukaryota</taxon>
        <taxon>Fungi</taxon>
        <taxon>Dikarya</taxon>
        <taxon>Basidiomycota</taxon>
        <taxon>Agaricomycotina</taxon>
        <taxon>Agaricomycetes</taxon>
        <taxon>Agaricomycetidae</taxon>
        <taxon>Agaricales</taxon>
        <taxon>Agaricineae</taxon>
        <taxon>Psathyrellaceae</taxon>
        <taxon>Candolleomyces</taxon>
    </lineage>
</organism>
<dbReference type="OrthoDB" id="3363891at2759"/>
<feature type="compositionally biased region" description="Polar residues" evidence="1">
    <location>
        <begin position="111"/>
        <end position="148"/>
    </location>
</feature>
<feature type="region of interest" description="Disordered" evidence="1">
    <location>
        <begin position="418"/>
        <end position="554"/>
    </location>
</feature>
<reference evidence="2" key="1">
    <citation type="submission" date="2022-06" db="EMBL/GenBank/DDBJ databases">
        <title>Genome Sequence of Candolleomyces eurysporus.</title>
        <authorList>
            <person name="Buettner E."/>
        </authorList>
    </citation>
    <scope>NUCLEOTIDE SEQUENCE</scope>
    <source>
        <strain evidence="2">VTCC 930004</strain>
    </source>
</reference>
<gene>
    <name evidence="2" type="ORF">H1R20_g11023</name>
</gene>
<dbReference type="AlphaFoldDB" id="A0A9W8J4Y9"/>
<feature type="compositionally biased region" description="Basic residues" evidence="1">
    <location>
        <begin position="343"/>
        <end position="358"/>
    </location>
</feature>
<dbReference type="EMBL" id="JANBPK010001085">
    <property type="protein sequence ID" value="KAJ2926068.1"/>
    <property type="molecule type" value="Genomic_DNA"/>
</dbReference>
<sequence length="566" mass="61595">MTLTQAALRVPGPSWDEEVVPVLRKRLESESRTLSKRMSAISLSGDDALAAVNLQSYNGGQGASSRNTPTANAPSQQYYREVNGGSSSLDYSGSAPGFASSNPNSAKKSAVNGSASPSTTDYQRSRTYSQPDRALSNGSSKMNRVNNASSSSTRTTKPTRIPKPASRTYGSHSNGSTPAIAQTNGFAYSPEQQYDPRGGTSSHFTSSNNSRSTVGGLSHQNRSNSGLMNESPPFPPSSSTSSLAHSHNTNGYYEPNNEWMEAAPSRRSMDSEEQPFEHWYRGEVSRNGGVGELRVGKRQEMLDIATYGHMIRNRNHNANHQPSPRWGQPPSPYSAPREDLAPRHHRKRAGSIGKKRTPVKSLKGKQAPPTIPKREESAQYPSPGDEEDMAYAIPSWTQPVPRTGNWDEVVLPVVARKKGLDGHYETADGSPQPKRPADDPIAPAPGTFGFNHKIRNKPSDQFIPLDEFGQPEQAEKPIEEEPKPKEKHSLDGRNGQGWPQNAYDKHDQTRLPARASPPPSPPPFSHYAPKITNGMVANAPHPPFPDPPPVKVQEEEGAGCCKCAIM</sequence>
<name>A0A9W8J4Y9_9AGAR</name>
<protein>
    <submittedName>
        <fullName evidence="2">Uncharacterized protein</fullName>
    </submittedName>
</protein>
<feature type="compositionally biased region" description="Pro residues" evidence="1">
    <location>
        <begin position="540"/>
        <end position="550"/>
    </location>
</feature>
<accession>A0A9W8J4Y9</accession>
<keyword evidence="3" id="KW-1185">Reference proteome</keyword>
<dbReference type="Proteomes" id="UP001140091">
    <property type="component" value="Unassembled WGS sequence"/>
</dbReference>